<dbReference type="RefSeq" id="XP_075079965.1">
    <property type="nucleotide sequence ID" value="XM_075223864.1"/>
</dbReference>
<reference evidence="2" key="2">
    <citation type="submission" date="2025-08" db="UniProtKB">
        <authorList>
            <consortium name="RefSeq"/>
        </authorList>
    </citation>
    <scope>IDENTIFICATION</scope>
    <source>
        <tissue evidence="2">Leaf</tissue>
    </source>
</reference>
<gene>
    <name evidence="2" type="primary">LOC142165274</name>
</gene>
<proteinExistence type="predicted"/>
<keyword evidence="1" id="KW-1185">Reference proteome</keyword>
<reference evidence="1" key="1">
    <citation type="journal article" date="2014" name="Nat. Commun.">
        <title>The tobacco genome sequence and its comparison with those of tomato and potato.</title>
        <authorList>
            <person name="Sierro N."/>
            <person name="Battey J.N."/>
            <person name="Ouadi S."/>
            <person name="Bakaher N."/>
            <person name="Bovet L."/>
            <person name="Willig A."/>
            <person name="Goepfert S."/>
            <person name="Peitsch M.C."/>
            <person name="Ivanov N.V."/>
        </authorList>
    </citation>
    <scope>NUCLEOTIDE SEQUENCE [LARGE SCALE GENOMIC DNA]</scope>
</reference>
<evidence type="ECO:0000313" key="2">
    <source>
        <dbReference type="RefSeq" id="XP_075079965.1"/>
    </source>
</evidence>
<name>A0AC58S4U4_TOBAC</name>
<evidence type="ECO:0000313" key="1">
    <source>
        <dbReference type="Proteomes" id="UP000790787"/>
    </source>
</evidence>
<organism evidence="1 2">
    <name type="scientific">Nicotiana tabacum</name>
    <name type="common">Common tobacco</name>
    <dbReference type="NCBI Taxonomy" id="4097"/>
    <lineage>
        <taxon>Eukaryota</taxon>
        <taxon>Viridiplantae</taxon>
        <taxon>Streptophyta</taxon>
        <taxon>Embryophyta</taxon>
        <taxon>Tracheophyta</taxon>
        <taxon>Spermatophyta</taxon>
        <taxon>Magnoliopsida</taxon>
        <taxon>eudicotyledons</taxon>
        <taxon>Gunneridae</taxon>
        <taxon>Pentapetalae</taxon>
        <taxon>asterids</taxon>
        <taxon>lamiids</taxon>
        <taxon>Solanales</taxon>
        <taxon>Solanaceae</taxon>
        <taxon>Nicotianoideae</taxon>
        <taxon>Nicotianeae</taxon>
        <taxon>Nicotiana</taxon>
    </lineage>
</organism>
<accession>A0AC58S4U4</accession>
<dbReference type="Proteomes" id="UP000790787">
    <property type="component" value="Chromosome 10"/>
</dbReference>
<protein>
    <submittedName>
        <fullName evidence="2">Uncharacterized protein LOC142165274</fullName>
    </submittedName>
</protein>
<sequence length="110" mass="12701">MQIVIPCIISEAQAGFILGRRISNNIILAYELVNTYNRKHISPRCMIKVDMMKAYDSVECVYIEQLMKILQFPTKFIKWIMACVSSVSYSIFFNGEAMEPFPAAKRPKTR</sequence>